<dbReference type="AlphaFoldDB" id="A0A8J5X3I8"/>
<dbReference type="PANTHER" id="PTHR16128">
    <property type="entry name" value="FAD/NAD(P)-BINDING OXIDOREDUCTASE FAMILY PROTEIN"/>
    <property type="match status" value="1"/>
</dbReference>
<dbReference type="PANTHER" id="PTHR16128:SF5">
    <property type="entry name" value="FAD_NAD(P)-BINDING OXIDOREDUCTASE FAMILY PROTEIN"/>
    <property type="match status" value="1"/>
</dbReference>
<dbReference type="PROSITE" id="PS51257">
    <property type="entry name" value="PROKAR_LIPOPROTEIN"/>
    <property type="match status" value="1"/>
</dbReference>
<organism evidence="1 2">
    <name type="scientific">Diacronema lutheri</name>
    <name type="common">Unicellular marine alga</name>
    <name type="synonym">Monochrysis lutheri</name>
    <dbReference type="NCBI Taxonomy" id="2081491"/>
    <lineage>
        <taxon>Eukaryota</taxon>
        <taxon>Haptista</taxon>
        <taxon>Haptophyta</taxon>
        <taxon>Pavlovophyceae</taxon>
        <taxon>Pavlovales</taxon>
        <taxon>Pavlovaceae</taxon>
        <taxon>Diacronema</taxon>
    </lineage>
</organism>
<accession>A0A8J5X3I8</accession>
<name>A0A8J5X3I8_DIALT</name>
<evidence type="ECO:0008006" key="3">
    <source>
        <dbReference type="Google" id="ProtNLM"/>
    </source>
</evidence>
<evidence type="ECO:0000313" key="1">
    <source>
        <dbReference type="EMBL" id="KAG8460016.1"/>
    </source>
</evidence>
<dbReference type="OMA" id="CEAEENM"/>
<dbReference type="Gene3D" id="3.50.50.60">
    <property type="entry name" value="FAD/NAD(P)-binding domain"/>
    <property type="match status" value="1"/>
</dbReference>
<proteinExistence type="predicted"/>
<dbReference type="SUPFAM" id="SSF51905">
    <property type="entry name" value="FAD/NAD(P)-binding domain"/>
    <property type="match status" value="1"/>
</dbReference>
<gene>
    <name evidence="1" type="ORF">KFE25_011065</name>
</gene>
<dbReference type="OrthoDB" id="2161133at2759"/>
<protein>
    <recommendedName>
        <fullName evidence="3">Amine oxidase domain-containing protein</fullName>
    </recommendedName>
</protein>
<keyword evidence="2" id="KW-1185">Reference proteome</keyword>
<reference evidence="1" key="1">
    <citation type="submission" date="2021-05" db="EMBL/GenBank/DDBJ databases">
        <title>The genome of the haptophyte Pavlova lutheri (Diacronema luteri, Pavlovales) - a model for lipid biosynthesis in eukaryotic algae.</title>
        <authorList>
            <person name="Hulatt C.J."/>
            <person name="Posewitz M.C."/>
        </authorList>
    </citation>
    <scope>NUCLEOTIDE SEQUENCE</scope>
    <source>
        <strain evidence="1">NIVA-4/92</strain>
    </source>
</reference>
<dbReference type="InterPro" id="IPR036188">
    <property type="entry name" value="FAD/NAD-bd_sf"/>
</dbReference>
<dbReference type="Gene3D" id="3.90.660.10">
    <property type="match status" value="2"/>
</dbReference>
<dbReference type="Proteomes" id="UP000751190">
    <property type="component" value="Unassembled WGS sequence"/>
</dbReference>
<evidence type="ECO:0000313" key="2">
    <source>
        <dbReference type="Proteomes" id="UP000751190"/>
    </source>
</evidence>
<sequence length="490" mass="50993">MVVARLRRSVAIVGGGVSGCSAAHRLATSGAVDVTLFDWGRAVGGRTSHRLRPEPAADGSDVSLQFDHGAQFFHVDDPTFGALVLPHAERWPTDASRLVLLDAAGGPPVPLAQRSDGAGGLFFGVGRTELAPVRYVARGGMGALVRGMLNAAYHSTDGLALRVYEGSRVASCERLPDGRWRLRGDGLGHEQSTADALAKSEGRLLGEFDELLVADHMAAAMPDWHPCCLRGLADATPRASAALRASLGWDEGVRRFSKIRPLFTCMVAFAREAGADCAVEAHDAPFDAAAIVGSDVLQWACAQRARPHGGARGARGAGEAEGDALRAHRWVLVSTAEFADKCLSGEGLSRAPARAAGAAGAEYVPQTDGYLRADPAAAMLCEFERILARSGARGEGAALAPAARTPLLVKCQRWGAAYCAPDPPGDGGAARAELAAALCEAEENMSVTLCGDYVSMLGLDGSAPDDAFAIQRAALSGIRAAERILARAAA</sequence>
<dbReference type="Pfam" id="PF13450">
    <property type="entry name" value="NAD_binding_8"/>
    <property type="match status" value="1"/>
</dbReference>
<comment type="caution">
    <text evidence="1">The sequence shown here is derived from an EMBL/GenBank/DDBJ whole genome shotgun (WGS) entry which is preliminary data.</text>
</comment>
<dbReference type="EMBL" id="JAGTXO010000036">
    <property type="protein sequence ID" value="KAG8460016.1"/>
    <property type="molecule type" value="Genomic_DNA"/>
</dbReference>